<protein>
    <submittedName>
        <fullName evidence="1">Uncharacterized protein</fullName>
    </submittedName>
</protein>
<evidence type="ECO:0000313" key="1">
    <source>
        <dbReference type="EMBL" id="KFX50853.1"/>
    </source>
</evidence>
<dbReference type="HOGENOM" id="CLU_1200489_0_0_1"/>
<gene>
    <name evidence="1" type="ORF">GQ26_0061440</name>
</gene>
<accession>A0A093Y012</accession>
<organism evidence="1">
    <name type="scientific">Talaromyces marneffei PM1</name>
    <dbReference type="NCBI Taxonomy" id="1077442"/>
    <lineage>
        <taxon>Eukaryota</taxon>
        <taxon>Fungi</taxon>
        <taxon>Dikarya</taxon>
        <taxon>Ascomycota</taxon>
        <taxon>Pezizomycotina</taxon>
        <taxon>Eurotiomycetes</taxon>
        <taxon>Eurotiomycetidae</taxon>
        <taxon>Eurotiales</taxon>
        <taxon>Trichocomaceae</taxon>
        <taxon>Talaromyces</taxon>
        <taxon>Talaromyces sect. Talaromyces</taxon>
    </lineage>
</organism>
<proteinExistence type="predicted"/>
<reference key="1">
    <citation type="journal article" date="2014" name="PLoS Genet.">
        <title>Signature Gene Expression Reveals Novel Clues to the Molecular Mechanisms of Dimorphic Transition in Penicillium marneffei.</title>
        <authorList>
            <person name="Yang E."/>
            <person name="Wang G."/>
            <person name="Cai J."/>
            <person name="Woo P.C."/>
            <person name="Lau S.K."/>
            <person name="Yuen K.-Y."/>
            <person name="Chow W.-N."/>
            <person name="Lin X."/>
        </authorList>
    </citation>
    <scope>NUCLEOTIDE SEQUENCE [LARGE SCALE GENOMIC DNA]</scope>
    <source>
        <strain>PM1</strain>
    </source>
</reference>
<reference evidence="1" key="2">
    <citation type="journal article" date="2014" name="PLoS Genet.">
        <title>Signature gene expression reveals novel clues to the molecular mechanisms of dimorphic transition in Penicillium marneffei.</title>
        <authorList>
            <person name="Yang E."/>
            <person name="Wang G."/>
            <person name="Cai J."/>
            <person name="Woo P.C."/>
            <person name="Lau S.K."/>
            <person name="Yuen K.-Y."/>
            <person name="Chow W.-N."/>
            <person name="Lin X."/>
        </authorList>
    </citation>
    <scope>NUCLEOTIDE SEQUENCE</scope>
    <source>
        <strain evidence="1">PM1</strain>
    </source>
</reference>
<dbReference type="EMBL" id="JPOX01000006">
    <property type="protein sequence ID" value="KFX50853.1"/>
    <property type="molecule type" value="Genomic_DNA"/>
</dbReference>
<dbReference type="AlphaFoldDB" id="A0A093Y012"/>
<sequence>MACRLFFLDYTFNLVKTYGSGACVKILLTASDERVLFENREYSIHQPTLTRDRGGYLGQPFGRQERMAAYSQLPPSSVRFYSIFGKDLGNIEVVPKPTPAYMTPSSMPAGFDTGFSEPVIPGMCGFETPPIPSSFHPSLDNITDLSESDQIILASRYPGATASMAGYNLGASVDPPPLDSFSDFTDVGNAPMAYMADDMSGMHISAGSGHSFDPHPDYMNQLQHPGQMWNI</sequence>
<comment type="caution">
    <text evidence="1">The sequence shown here is derived from an EMBL/GenBank/DDBJ whole genome shotgun (WGS) entry which is preliminary data.</text>
</comment>
<name>A0A093Y012_TALMA</name>